<keyword evidence="4" id="KW-1185">Reference proteome</keyword>
<evidence type="ECO:0000313" key="4">
    <source>
        <dbReference type="Proteomes" id="UP000322667"/>
    </source>
</evidence>
<dbReference type="InterPro" id="IPR053052">
    <property type="entry name" value="Imprinting_Balance_Reg"/>
</dbReference>
<feature type="compositionally biased region" description="Polar residues" evidence="1">
    <location>
        <begin position="204"/>
        <end position="220"/>
    </location>
</feature>
<dbReference type="PANTHER" id="PTHR45496:SF1">
    <property type="entry name" value="CHAPERONE DNAJ-DOMAIN SUPERFAMILY PROTEIN"/>
    <property type="match status" value="1"/>
</dbReference>
<dbReference type="Proteomes" id="UP000322667">
    <property type="component" value="Chromosome D06"/>
</dbReference>
<proteinExistence type="predicted"/>
<dbReference type="InterPro" id="IPR001623">
    <property type="entry name" value="DnaJ_domain"/>
</dbReference>
<dbReference type="InterPro" id="IPR018253">
    <property type="entry name" value="DnaJ_domain_CS"/>
</dbReference>
<dbReference type="CDD" id="cd06257">
    <property type="entry name" value="DnaJ"/>
    <property type="match status" value="1"/>
</dbReference>
<name>A0A5D2KF02_GOSTO</name>
<organism evidence="3 4">
    <name type="scientific">Gossypium tomentosum</name>
    <name type="common">Hawaiian cotton</name>
    <name type="synonym">Gossypium sandvicense</name>
    <dbReference type="NCBI Taxonomy" id="34277"/>
    <lineage>
        <taxon>Eukaryota</taxon>
        <taxon>Viridiplantae</taxon>
        <taxon>Streptophyta</taxon>
        <taxon>Embryophyta</taxon>
        <taxon>Tracheophyta</taxon>
        <taxon>Spermatophyta</taxon>
        <taxon>Magnoliopsida</taxon>
        <taxon>eudicotyledons</taxon>
        <taxon>Gunneridae</taxon>
        <taxon>Pentapetalae</taxon>
        <taxon>rosids</taxon>
        <taxon>malvids</taxon>
        <taxon>Malvales</taxon>
        <taxon>Malvaceae</taxon>
        <taxon>Malvoideae</taxon>
        <taxon>Gossypium</taxon>
    </lineage>
</organism>
<evidence type="ECO:0000256" key="1">
    <source>
        <dbReference type="SAM" id="MobiDB-lite"/>
    </source>
</evidence>
<dbReference type="PANTHER" id="PTHR45496">
    <property type="entry name" value="CHAPERONE DNAJ-DOMAIN SUPERFAMILY PROTEIN"/>
    <property type="match status" value="1"/>
</dbReference>
<dbReference type="SUPFAM" id="SSF46565">
    <property type="entry name" value="Chaperone J-domain"/>
    <property type="match status" value="1"/>
</dbReference>
<feature type="region of interest" description="Disordered" evidence="1">
    <location>
        <begin position="299"/>
        <end position="377"/>
    </location>
</feature>
<dbReference type="EMBL" id="CM017628">
    <property type="protein sequence ID" value="TYH65196.1"/>
    <property type="molecule type" value="Genomic_DNA"/>
</dbReference>
<evidence type="ECO:0000259" key="2">
    <source>
        <dbReference type="PROSITE" id="PS50076"/>
    </source>
</evidence>
<dbReference type="AlphaFoldDB" id="A0A5D2KF02"/>
<dbReference type="Pfam" id="PF00226">
    <property type="entry name" value="DnaJ"/>
    <property type="match status" value="1"/>
</dbReference>
<dbReference type="PROSITE" id="PS50076">
    <property type="entry name" value="DNAJ_2"/>
    <property type="match status" value="1"/>
</dbReference>
<dbReference type="SMART" id="SM00271">
    <property type="entry name" value="DnaJ"/>
    <property type="match status" value="1"/>
</dbReference>
<dbReference type="InterPro" id="IPR036869">
    <property type="entry name" value="J_dom_sf"/>
</dbReference>
<dbReference type="Gene3D" id="1.10.287.110">
    <property type="entry name" value="DnaJ domain"/>
    <property type="match status" value="1"/>
</dbReference>
<dbReference type="PRINTS" id="PR00625">
    <property type="entry name" value="JDOMAIN"/>
</dbReference>
<dbReference type="PROSITE" id="PS00636">
    <property type="entry name" value="DNAJ_1"/>
    <property type="match status" value="1"/>
</dbReference>
<reference evidence="3 4" key="1">
    <citation type="submission" date="2019-07" db="EMBL/GenBank/DDBJ databases">
        <title>WGS assembly of Gossypium tomentosum.</title>
        <authorList>
            <person name="Chen Z.J."/>
            <person name="Sreedasyam A."/>
            <person name="Ando A."/>
            <person name="Song Q."/>
            <person name="De L."/>
            <person name="Hulse-Kemp A."/>
            <person name="Ding M."/>
            <person name="Ye W."/>
            <person name="Kirkbride R."/>
            <person name="Jenkins J."/>
            <person name="Plott C."/>
            <person name="Lovell J."/>
            <person name="Lin Y.-M."/>
            <person name="Vaughn R."/>
            <person name="Liu B."/>
            <person name="Li W."/>
            <person name="Simpson S."/>
            <person name="Scheffler B."/>
            <person name="Saski C."/>
            <person name="Grover C."/>
            <person name="Hu G."/>
            <person name="Conover J."/>
            <person name="Carlson J."/>
            <person name="Shu S."/>
            <person name="Boston L."/>
            <person name="Williams M."/>
            <person name="Peterson D."/>
            <person name="Mcgee K."/>
            <person name="Jones D."/>
            <person name="Wendel J."/>
            <person name="Stelly D."/>
            <person name="Grimwood J."/>
            <person name="Schmutz J."/>
        </authorList>
    </citation>
    <scope>NUCLEOTIDE SEQUENCE [LARGE SCALE GENOMIC DNA]</scope>
    <source>
        <strain evidence="3">7179.01</strain>
    </source>
</reference>
<feature type="domain" description="J" evidence="2">
    <location>
        <begin position="103"/>
        <end position="168"/>
    </location>
</feature>
<sequence length="377" mass="42251">MDLKISNINSQNKSSTNRKSQSFCFFLFSKQTLKKMEENGSRAEALRLLGIAEKLLQNRDFNGSREFAILAQETEPLLDGSDQVLAVADVLLAADKKINGQHDWYSILQVDRRSEDNDLIKKQYRRLALLLHPDKNKYPFADHAFKFVADAWSVLSNSSKKSQFDKELSFFTRIDFSNAGDRSNQSGKLPVTRRGKNHDGVQHRSPNSTTQNENQRPRSSTFWTTCPYCYRLFEYPKFYEGCCLKCQNCRRSFHAVSIPTLPPLVPGKEAYYCCWGFFPLGFMSGNQEDGAKPPTGFPSWMPSTMPGVQQENERNGGNVPAPSQPPLQAAVPPAPAAAVPKTTVKKVVERNTPAAVSGGNAPNSTPRKRGRPRKNPL</sequence>
<protein>
    <recommendedName>
        <fullName evidence="2">J domain-containing protein</fullName>
    </recommendedName>
</protein>
<feature type="compositionally biased region" description="Basic residues" evidence="1">
    <location>
        <begin position="366"/>
        <end position="377"/>
    </location>
</feature>
<accession>A0A5D2KF02</accession>
<feature type="compositionally biased region" description="Low complexity" evidence="1">
    <location>
        <begin position="326"/>
        <end position="342"/>
    </location>
</feature>
<gene>
    <name evidence="3" type="ORF">ES332_D06G039000v1</name>
</gene>
<feature type="region of interest" description="Disordered" evidence="1">
    <location>
        <begin position="181"/>
        <end position="220"/>
    </location>
</feature>
<evidence type="ECO:0000313" key="3">
    <source>
        <dbReference type="EMBL" id="TYH65196.1"/>
    </source>
</evidence>